<feature type="compositionally biased region" description="Basic and acidic residues" evidence="1">
    <location>
        <begin position="1"/>
        <end position="23"/>
    </location>
</feature>
<protein>
    <submittedName>
        <fullName evidence="2">Uncharacterized protein</fullName>
    </submittedName>
</protein>
<reference evidence="2 3" key="1">
    <citation type="journal article" date="2005" name="PLoS Biol.">
        <title>The genomes of Oryza sativa: a history of duplications.</title>
        <authorList>
            <person name="Yu J."/>
            <person name="Wang J."/>
            <person name="Lin W."/>
            <person name="Li S."/>
            <person name="Li H."/>
            <person name="Zhou J."/>
            <person name="Ni P."/>
            <person name="Dong W."/>
            <person name="Hu S."/>
            <person name="Zeng C."/>
            <person name="Zhang J."/>
            <person name="Zhang Y."/>
            <person name="Li R."/>
            <person name="Xu Z."/>
            <person name="Li S."/>
            <person name="Li X."/>
            <person name="Zheng H."/>
            <person name="Cong L."/>
            <person name="Lin L."/>
            <person name="Yin J."/>
            <person name="Geng J."/>
            <person name="Li G."/>
            <person name="Shi J."/>
            <person name="Liu J."/>
            <person name="Lv H."/>
            <person name="Li J."/>
            <person name="Wang J."/>
            <person name="Deng Y."/>
            <person name="Ran L."/>
            <person name="Shi X."/>
            <person name="Wang X."/>
            <person name="Wu Q."/>
            <person name="Li C."/>
            <person name="Ren X."/>
            <person name="Wang J."/>
            <person name="Wang X."/>
            <person name="Li D."/>
            <person name="Liu D."/>
            <person name="Zhang X."/>
            <person name="Ji Z."/>
            <person name="Zhao W."/>
            <person name="Sun Y."/>
            <person name="Zhang Z."/>
            <person name="Bao J."/>
            <person name="Han Y."/>
            <person name="Dong L."/>
            <person name="Ji J."/>
            <person name="Chen P."/>
            <person name="Wu S."/>
            <person name="Liu J."/>
            <person name="Xiao Y."/>
            <person name="Bu D."/>
            <person name="Tan J."/>
            <person name="Yang L."/>
            <person name="Ye C."/>
            <person name="Zhang J."/>
            <person name="Xu J."/>
            <person name="Zhou Y."/>
            <person name="Yu Y."/>
            <person name="Zhang B."/>
            <person name="Zhuang S."/>
            <person name="Wei H."/>
            <person name="Liu B."/>
            <person name="Lei M."/>
            <person name="Yu H."/>
            <person name="Li Y."/>
            <person name="Xu H."/>
            <person name="Wei S."/>
            <person name="He X."/>
            <person name="Fang L."/>
            <person name="Zhang Z."/>
            <person name="Zhang Y."/>
            <person name="Huang X."/>
            <person name="Su Z."/>
            <person name="Tong W."/>
            <person name="Li J."/>
            <person name="Tong Z."/>
            <person name="Li S."/>
            <person name="Ye J."/>
            <person name="Wang L."/>
            <person name="Fang L."/>
            <person name="Lei T."/>
            <person name="Chen C."/>
            <person name="Chen H."/>
            <person name="Xu Z."/>
            <person name="Li H."/>
            <person name="Huang H."/>
            <person name="Zhang F."/>
            <person name="Xu H."/>
            <person name="Li N."/>
            <person name="Zhao C."/>
            <person name="Li S."/>
            <person name="Dong L."/>
            <person name="Huang Y."/>
            <person name="Li L."/>
            <person name="Xi Y."/>
            <person name="Qi Q."/>
            <person name="Li W."/>
            <person name="Zhang B."/>
            <person name="Hu W."/>
            <person name="Zhang Y."/>
            <person name="Tian X."/>
            <person name="Jiao Y."/>
            <person name="Liang X."/>
            <person name="Jin J."/>
            <person name="Gao L."/>
            <person name="Zheng W."/>
            <person name="Hao B."/>
            <person name="Liu S."/>
            <person name="Wang W."/>
            <person name="Yuan L."/>
            <person name="Cao M."/>
            <person name="McDermott J."/>
            <person name="Samudrala R."/>
            <person name="Wang J."/>
            <person name="Wong G.K."/>
            <person name="Yang H."/>
        </authorList>
    </citation>
    <scope>NUCLEOTIDE SEQUENCE [LARGE SCALE GENOMIC DNA]</scope>
    <source>
        <strain evidence="3">cv. 93-11</strain>
    </source>
</reference>
<proteinExistence type="predicted"/>
<dbReference type="Proteomes" id="UP000007015">
    <property type="component" value="Chromosome 5"/>
</dbReference>
<dbReference type="EMBL" id="CM000130">
    <property type="protein sequence ID" value="EAY98019.1"/>
    <property type="molecule type" value="Genomic_DNA"/>
</dbReference>
<dbReference type="Gramene" id="BGIOSGA018069-TA">
    <property type="protein sequence ID" value="BGIOSGA018069-PA"/>
    <property type="gene ID" value="BGIOSGA018069"/>
</dbReference>
<dbReference type="AlphaFoldDB" id="A2Y4K9"/>
<organism evidence="2 3">
    <name type="scientific">Oryza sativa subsp. indica</name>
    <name type="common">Rice</name>
    <dbReference type="NCBI Taxonomy" id="39946"/>
    <lineage>
        <taxon>Eukaryota</taxon>
        <taxon>Viridiplantae</taxon>
        <taxon>Streptophyta</taxon>
        <taxon>Embryophyta</taxon>
        <taxon>Tracheophyta</taxon>
        <taxon>Spermatophyta</taxon>
        <taxon>Magnoliopsida</taxon>
        <taxon>Liliopsida</taxon>
        <taxon>Poales</taxon>
        <taxon>Poaceae</taxon>
        <taxon>BOP clade</taxon>
        <taxon>Oryzoideae</taxon>
        <taxon>Oryzeae</taxon>
        <taxon>Oryzinae</taxon>
        <taxon>Oryza</taxon>
        <taxon>Oryza sativa</taxon>
    </lineage>
</organism>
<name>A2Y4K9_ORYSI</name>
<gene>
    <name evidence="2" type="ORF">OsI_19933</name>
</gene>
<evidence type="ECO:0000313" key="2">
    <source>
        <dbReference type="EMBL" id="EAY98019.1"/>
    </source>
</evidence>
<keyword evidence="3" id="KW-1185">Reference proteome</keyword>
<feature type="region of interest" description="Disordered" evidence="1">
    <location>
        <begin position="1"/>
        <end position="32"/>
    </location>
</feature>
<accession>A2Y4K9</accession>
<sequence>MAMAGGRRDVTLRQHGARSDGGDNRLPAEGTAAVGQLADNSRGWLGACAEARPAMAATGEVTVARGRPRRCSQRRRGWLRREEARPAVAEVDVAGDEAGEACAITAWSAEAPASTARGESGGCQ</sequence>
<dbReference type="HOGENOM" id="CLU_2007735_0_0_1"/>
<evidence type="ECO:0000256" key="1">
    <source>
        <dbReference type="SAM" id="MobiDB-lite"/>
    </source>
</evidence>
<evidence type="ECO:0000313" key="3">
    <source>
        <dbReference type="Proteomes" id="UP000007015"/>
    </source>
</evidence>